<accession>A0ACC1RZC1</accession>
<comment type="caution">
    <text evidence="1">The sequence shown here is derived from an EMBL/GenBank/DDBJ whole genome shotgun (WGS) entry which is preliminary data.</text>
</comment>
<reference evidence="1" key="1">
    <citation type="submission" date="2022-07" db="EMBL/GenBank/DDBJ databases">
        <title>Genome Sequence of Phlebia brevispora.</title>
        <authorList>
            <person name="Buettner E."/>
        </authorList>
    </citation>
    <scope>NUCLEOTIDE SEQUENCE</scope>
    <source>
        <strain evidence="1">MPL23</strain>
    </source>
</reference>
<protein>
    <submittedName>
        <fullName evidence="1">Uncharacterized protein</fullName>
    </submittedName>
</protein>
<organism evidence="1 2">
    <name type="scientific">Phlebia brevispora</name>
    <dbReference type="NCBI Taxonomy" id="194682"/>
    <lineage>
        <taxon>Eukaryota</taxon>
        <taxon>Fungi</taxon>
        <taxon>Dikarya</taxon>
        <taxon>Basidiomycota</taxon>
        <taxon>Agaricomycotina</taxon>
        <taxon>Agaricomycetes</taxon>
        <taxon>Polyporales</taxon>
        <taxon>Meruliaceae</taxon>
        <taxon>Phlebia</taxon>
    </lineage>
</organism>
<sequence>MGHFYDEIPNDAKLIEWIREQKLLHVATAPLNGGHVNVSPKGQDTFVLVNRKACWYLDLTGSGNETISHLYEPGNARMTILFQAFEGAPRLLRLFGKGTNTRNPPPFFTQDYAFRSQAK</sequence>
<dbReference type="Proteomes" id="UP001148662">
    <property type="component" value="Unassembled WGS sequence"/>
</dbReference>
<evidence type="ECO:0000313" key="1">
    <source>
        <dbReference type="EMBL" id="KAJ3528809.1"/>
    </source>
</evidence>
<dbReference type="EMBL" id="JANHOG010001991">
    <property type="protein sequence ID" value="KAJ3528809.1"/>
    <property type="molecule type" value="Genomic_DNA"/>
</dbReference>
<evidence type="ECO:0000313" key="2">
    <source>
        <dbReference type="Proteomes" id="UP001148662"/>
    </source>
</evidence>
<name>A0ACC1RZC1_9APHY</name>
<keyword evidence="2" id="KW-1185">Reference proteome</keyword>
<proteinExistence type="predicted"/>
<gene>
    <name evidence="1" type="ORF">NM688_g7942</name>
</gene>